<evidence type="ECO:0000256" key="2">
    <source>
        <dbReference type="SAM" id="Phobius"/>
    </source>
</evidence>
<feature type="domain" description="DUF4190" evidence="3">
    <location>
        <begin position="119"/>
        <end position="172"/>
    </location>
</feature>
<evidence type="ECO:0000313" key="5">
    <source>
        <dbReference type="Proteomes" id="UP000228755"/>
    </source>
</evidence>
<keyword evidence="2" id="KW-0812">Transmembrane</keyword>
<feature type="transmembrane region" description="Helical" evidence="2">
    <location>
        <begin position="119"/>
        <end position="142"/>
    </location>
</feature>
<dbReference type="Pfam" id="PF13828">
    <property type="entry name" value="DUF4190"/>
    <property type="match status" value="1"/>
</dbReference>
<evidence type="ECO:0000259" key="3">
    <source>
        <dbReference type="Pfam" id="PF13828"/>
    </source>
</evidence>
<evidence type="ECO:0000256" key="1">
    <source>
        <dbReference type="SAM" id="MobiDB-lite"/>
    </source>
</evidence>
<evidence type="ECO:0000313" key="4">
    <source>
        <dbReference type="EMBL" id="PJM78215.1"/>
    </source>
</evidence>
<feature type="region of interest" description="Disordered" evidence="1">
    <location>
        <begin position="1"/>
        <end position="68"/>
    </location>
</feature>
<keyword evidence="2" id="KW-0472">Membrane</keyword>
<feature type="transmembrane region" description="Helical" evidence="2">
    <location>
        <begin position="154"/>
        <end position="185"/>
    </location>
</feature>
<dbReference type="EMBL" id="PGLQ01000016">
    <property type="protein sequence ID" value="PJM78215.1"/>
    <property type="molecule type" value="Genomic_DNA"/>
</dbReference>
<accession>A0A2M9HN35</accession>
<gene>
    <name evidence="4" type="ORF">CUU80_10565</name>
</gene>
<keyword evidence="2" id="KW-1133">Transmembrane helix</keyword>
<reference evidence="4 5" key="1">
    <citation type="submission" date="2017-11" db="EMBL/GenBank/DDBJ databases">
        <title>Draft genome sequences of strains TRE 1, TRE D, TRE H and TRI 7, isolated from tamarins, belonging to four potential novel Bifidobacterium species.</title>
        <authorList>
            <person name="Mattarelli P."/>
            <person name="Modesto M."/>
            <person name="Bonetti A."/>
            <person name="Puglisi E."/>
            <person name="Morelli L."/>
        </authorList>
    </citation>
    <scope>NUCLEOTIDE SEQUENCE [LARGE SCALE GENOMIC DNA]</scope>
    <source>
        <strain evidence="5">TRED</strain>
    </source>
</reference>
<dbReference type="RefSeq" id="WP_100497299.1">
    <property type="nucleotide sequence ID" value="NZ_PGLQ01000016.1"/>
</dbReference>
<protein>
    <recommendedName>
        <fullName evidence="3">DUF4190 domain-containing protein</fullName>
    </recommendedName>
</protein>
<feature type="compositionally biased region" description="Low complexity" evidence="1">
    <location>
        <begin position="1"/>
        <end position="19"/>
    </location>
</feature>
<proteinExistence type="predicted"/>
<dbReference type="AlphaFoldDB" id="A0A2M9HN35"/>
<organism evidence="4 5">
    <name type="scientific">Bifidobacterium scaligerum</name>
    <dbReference type="NCBI Taxonomy" id="2052656"/>
    <lineage>
        <taxon>Bacteria</taxon>
        <taxon>Bacillati</taxon>
        <taxon>Actinomycetota</taxon>
        <taxon>Actinomycetes</taxon>
        <taxon>Bifidobacteriales</taxon>
        <taxon>Bifidobacteriaceae</taxon>
        <taxon>Bifidobacterium</taxon>
    </lineage>
</organism>
<comment type="caution">
    <text evidence="4">The sequence shown here is derived from an EMBL/GenBank/DDBJ whole genome shotgun (WGS) entry which is preliminary data.</text>
</comment>
<dbReference type="OrthoDB" id="4374883at2"/>
<dbReference type="InterPro" id="IPR025241">
    <property type="entry name" value="DUF4190"/>
</dbReference>
<name>A0A2M9HN35_9BIFI</name>
<sequence>MSDSSTTPNTNPNPGPGSSANEEPNTPLNVGEGAVPSAPEPPTYPGGGAVPPQTPYGQPQYNAYGQSTYGQTGYGQPYPGYASQQPYGASGYGPAYGAGAPPYSPAYGAYSNANQYNGLAIAGFICSFLFSIVGLVLSIIGLNQIKKQGGKGRGLAIAGIVISIVNTVLGIIITIAVIGGSMYAVNEMVNEMDRGGQYDYSYSWDDDTDDTYTSLTNGLDALPERVVVG</sequence>
<dbReference type="Proteomes" id="UP000228755">
    <property type="component" value="Unassembled WGS sequence"/>
</dbReference>
<keyword evidence="5" id="KW-1185">Reference proteome</keyword>